<reference evidence="1" key="1">
    <citation type="submission" date="2014-11" db="EMBL/GenBank/DDBJ databases">
        <authorList>
            <person name="Amaro Gonzalez C."/>
        </authorList>
    </citation>
    <scope>NUCLEOTIDE SEQUENCE</scope>
</reference>
<accession>A0A0E9WJL2</accession>
<proteinExistence type="predicted"/>
<organism evidence="1">
    <name type="scientific">Anguilla anguilla</name>
    <name type="common">European freshwater eel</name>
    <name type="synonym">Muraena anguilla</name>
    <dbReference type="NCBI Taxonomy" id="7936"/>
    <lineage>
        <taxon>Eukaryota</taxon>
        <taxon>Metazoa</taxon>
        <taxon>Chordata</taxon>
        <taxon>Craniata</taxon>
        <taxon>Vertebrata</taxon>
        <taxon>Euteleostomi</taxon>
        <taxon>Actinopterygii</taxon>
        <taxon>Neopterygii</taxon>
        <taxon>Teleostei</taxon>
        <taxon>Anguilliformes</taxon>
        <taxon>Anguillidae</taxon>
        <taxon>Anguilla</taxon>
    </lineage>
</organism>
<reference evidence="1" key="2">
    <citation type="journal article" date="2015" name="Fish Shellfish Immunol.">
        <title>Early steps in the European eel (Anguilla anguilla)-Vibrio vulnificus interaction in the gills: Role of the RtxA13 toxin.</title>
        <authorList>
            <person name="Callol A."/>
            <person name="Pajuelo D."/>
            <person name="Ebbesson L."/>
            <person name="Teles M."/>
            <person name="MacKenzie S."/>
            <person name="Amaro C."/>
        </authorList>
    </citation>
    <scope>NUCLEOTIDE SEQUENCE</scope>
</reference>
<dbReference type="AlphaFoldDB" id="A0A0E9WJL2"/>
<name>A0A0E9WJL2_ANGAN</name>
<sequence>MVMDEARPGATGQYVIVPTERAHSCTVAGHVTQALLAFHVPQLYFVITCT</sequence>
<evidence type="ECO:0000313" key="1">
    <source>
        <dbReference type="EMBL" id="JAH90594.1"/>
    </source>
</evidence>
<protein>
    <submittedName>
        <fullName evidence="1">Uncharacterized protein</fullName>
    </submittedName>
</protein>
<dbReference type="EMBL" id="GBXM01017983">
    <property type="protein sequence ID" value="JAH90594.1"/>
    <property type="molecule type" value="Transcribed_RNA"/>
</dbReference>